<dbReference type="OrthoDB" id="37537at2759"/>
<feature type="region of interest" description="Disordered" evidence="2">
    <location>
        <begin position="1"/>
        <end position="36"/>
    </location>
</feature>
<keyword evidence="4" id="KW-0407">Ion channel</keyword>
<evidence type="ECO:0000256" key="2">
    <source>
        <dbReference type="SAM" id="MobiDB-lite"/>
    </source>
</evidence>
<keyword evidence="1" id="KW-0560">Oxidoreductase</keyword>
<evidence type="ECO:0000256" key="1">
    <source>
        <dbReference type="ARBA" id="ARBA00023002"/>
    </source>
</evidence>
<name>M9LRV8_PSEA3</name>
<dbReference type="Proteomes" id="UP000011976">
    <property type="component" value="Unassembled WGS sequence"/>
</dbReference>
<dbReference type="Pfam" id="PF00248">
    <property type="entry name" value="Aldo_ket_red"/>
    <property type="match status" value="1"/>
</dbReference>
<dbReference type="Gene3D" id="3.20.20.100">
    <property type="entry name" value="NADP-dependent oxidoreductase domain"/>
    <property type="match status" value="1"/>
</dbReference>
<dbReference type="PRINTS" id="PR00069">
    <property type="entry name" value="ALDKETRDTASE"/>
</dbReference>
<dbReference type="AlphaFoldDB" id="M9LRV8"/>
<feature type="compositionally biased region" description="Polar residues" evidence="2">
    <location>
        <begin position="11"/>
        <end position="20"/>
    </location>
</feature>
<dbReference type="InterPro" id="IPR023210">
    <property type="entry name" value="NADP_OxRdtase_dom"/>
</dbReference>
<dbReference type="EMBL" id="DF196785">
    <property type="protein sequence ID" value="GAC76006.1"/>
    <property type="molecule type" value="Genomic_DNA"/>
</dbReference>
<evidence type="ECO:0000313" key="4">
    <source>
        <dbReference type="EMBL" id="GAC76006.1"/>
    </source>
</evidence>
<reference evidence="5" key="1">
    <citation type="journal article" date="2013" name="Genome Announc.">
        <title>Genome sequence of the basidiomycetous yeast Pseudozyma antarctica T-34, a producer of the glycolipid biosurfactants mannosylerythritol lipids.</title>
        <authorList>
            <person name="Morita T."/>
            <person name="Koike H."/>
            <person name="Koyama Y."/>
            <person name="Hagiwara H."/>
            <person name="Ito E."/>
            <person name="Fukuoka T."/>
            <person name="Imura T."/>
            <person name="Machida M."/>
            <person name="Kitamoto D."/>
        </authorList>
    </citation>
    <scope>NUCLEOTIDE SEQUENCE [LARGE SCALE GENOMIC DNA]</scope>
    <source>
        <strain evidence="5">T-34</strain>
    </source>
</reference>
<sequence length="482" mass="53179">MLGQLDGIRSAGSNGESHAWQSDGERRERHRAGRRTKPVDLHLHGVGGDLHLHLCASTSSPSARESSVEGRHNGVVPSVGPVVAGRAMSVLRRCRAVLRSALDAGTKPRVQEVIERAHLSIPSSFHTSTDLHKDPKATNFDLKMTIPTREFGKTGEKVGCIGYGAMGLAAFYGEPVDQPTVNEVLSRCLEDGATFWDTSDVYSPMSSGKLGYNEGQIGEFFRTHPGSREKVFLCTKFIINLKDGKMELNGSREWCHQACSDSLARLGVDQIDLYYAHRPDPNTPVTTTVAAMKELKDAGKIRYIGVSEYNLEQLKAANEVVHIDALQIELSPWTPDVLTNGILDWCVRNNTALVAYSPLGRGFLTGQYKSVEDFEENDFRRYNPRFTGDNFAKNLELVDDIRKIASRKNATPGQIALAWLLQKSDAIIPIPGTKKEKYLIENNQAANVTLDKSEVDEIDAIINSFKVSGTRYAPEMMATVAF</sequence>
<dbReference type="PANTHER" id="PTHR43625">
    <property type="entry name" value="AFLATOXIN B1 ALDEHYDE REDUCTASE"/>
    <property type="match status" value="1"/>
</dbReference>
<dbReference type="GO" id="GO:0016491">
    <property type="term" value="F:oxidoreductase activity"/>
    <property type="evidence" value="ECO:0007669"/>
    <property type="project" value="UniProtKB-KW"/>
</dbReference>
<dbReference type="InterPro" id="IPR050791">
    <property type="entry name" value="Aldo-Keto_reductase"/>
</dbReference>
<dbReference type="InterPro" id="IPR020471">
    <property type="entry name" value="AKR"/>
</dbReference>
<dbReference type="InterPro" id="IPR036812">
    <property type="entry name" value="NAD(P)_OxRdtase_dom_sf"/>
</dbReference>
<feature type="domain" description="NADP-dependent oxidoreductase" evidence="3">
    <location>
        <begin position="161"/>
        <end position="462"/>
    </location>
</feature>
<gene>
    <name evidence="4" type="ORF">PANT_19c00058</name>
</gene>
<proteinExistence type="predicted"/>
<dbReference type="GO" id="GO:0034220">
    <property type="term" value="P:monoatomic ion transmembrane transport"/>
    <property type="evidence" value="ECO:0007669"/>
    <property type="project" value="UniProtKB-KW"/>
</dbReference>
<dbReference type="PANTHER" id="PTHR43625:SF40">
    <property type="entry name" value="ALDO-KETO REDUCTASE YAKC [NADP(+)]"/>
    <property type="match status" value="1"/>
</dbReference>
<evidence type="ECO:0000259" key="3">
    <source>
        <dbReference type="Pfam" id="PF00248"/>
    </source>
</evidence>
<keyword evidence="4" id="KW-0406">Ion transport</keyword>
<keyword evidence="4" id="KW-0813">Transport</keyword>
<dbReference type="GO" id="GO:0005737">
    <property type="term" value="C:cytoplasm"/>
    <property type="evidence" value="ECO:0007669"/>
    <property type="project" value="TreeGrafter"/>
</dbReference>
<protein>
    <submittedName>
        <fullName evidence="4">Voltage-gated shaker-like K+ channel, subunit beta/KCNAB</fullName>
    </submittedName>
</protein>
<accession>M9LRV8</accession>
<evidence type="ECO:0000313" key="5">
    <source>
        <dbReference type="Proteomes" id="UP000011976"/>
    </source>
</evidence>
<organism evidence="4 5">
    <name type="scientific">Pseudozyma antarctica (strain T-34)</name>
    <name type="common">Yeast</name>
    <name type="synonym">Candida antarctica</name>
    <dbReference type="NCBI Taxonomy" id="1151754"/>
    <lineage>
        <taxon>Eukaryota</taxon>
        <taxon>Fungi</taxon>
        <taxon>Dikarya</taxon>
        <taxon>Basidiomycota</taxon>
        <taxon>Ustilaginomycotina</taxon>
        <taxon>Ustilaginomycetes</taxon>
        <taxon>Ustilaginales</taxon>
        <taxon>Ustilaginaceae</taxon>
        <taxon>Moesziomyces</taxon>
    </lineage>
</organism>
<dbReference type="STRING" id="1151754.M9LRV8"/>
<dbReference type="SUPFAM" id="SSF51430">
    <property type="entry name" value="NAD(P)-linked oxidoreductase"/>
    <property type="match status" value="1"/>
</dbReference>